<name>A0ABX4GAE7_9GAMM</name>
<proteinExistence type="predicted"/>
<protein>
    <submittedName>
        <fullName evidence="1">Uncharacterized protein</fullName>
    </submittedName>
</protein>
<dbReference type="RefSeq" id="WP_083825783.1">
    <property type="nucleotide sequence ID" value="NZ_JH393259.1"/>
</dbReference>
<comment type="caution">
    <text evidence="1">The sequence shown here is derived from an EMBL/GenBank/DDBJ whole genome shotgun (WGS) entry which is preliminary data.</text>
</comment>
<accession>A0ABX4GAE7</accession>
<reference evidence="1 2" key="1">
    <citation type="submission" date="2017-07" db="EMBL/GenBank/DDBJ databases">
        <title>Shotgun whole genome sequences of three halophilic bacterial isolates.</title>
        <authorList>
            <person name="Pozzo T."/>
            <person name="Higdon S.M."/>
            <person name="Quillaguaman J."/>
        </authorList>
    </citation>
    <scope>NUCLEOTIDE SEQUENCE [LARGE SCALE GENOMIC DNA]</scope>
    <source>
        <strain evidence="1 2">LC1</strain>
    </source>
</reference>
<evidence type="ECO:0000313" key="2">
    <source>
        <dbReference type="Proteomes" id="UP000216538"/>
    </source>
</evidence>
<sequence>MNAVALHRSPWARARGRFACALIVVGLTFPTTVFAQALSIINGDVTQKVALSDLRAMSDTTFTLYDPFQGRDVEMRGVAFQTFLIEQFGEVPPALHFTAWDDYEVTLEGWDDPSWHLISSEDGDPLTIRSRGPVRLVERDYNNQGNGDRDVENLREFNDWIWMIRSIEAKW</sequence>
<evidence type="ECO:0000313" key="1">
    <source>
        <dbReference type="EMBL" id="OZT74747.1"/>
    </source>
</evidence>
<gene>
    <name evidence="1" type="ORF">CE457_06270</name>
</gene>
<keyword evidence="2" id="KW-1185">Reference proteome</keyword>
<dbReference type="Proteomes" id="UP000216538">
    <property type="component" value="Unassembled WGS sequence"/>
</dbReference>
<organism evidence="1 2">
    <name type="scientific">Vreelandella boliviensis LC1</name>
    <dbReference type="NCBI Taxonomy" id="1072583"/>
    <lineage>
        <taxon>Bacteria</taxon>
        <taxon>Pseudomonadati</taxon>
        <taxon>Pseudomonadota</taxon>
        <taxon>Gammaproteobacteria</taxon>
        <taxon>Oceanospirillales</taxon>
        <taxon>Halomonadaceae</taxon>
        <taxon>Vreelandella</taxon>
    </lineage>
</organism>
<dbReference type="EMBL" id="NPEY01000004">
    <property type="protein sequence ID" value="OZT74747.1"/>
    <property type="molecule type" value="Genomic_DNA"/>
</dbReference>